<evidence type="ECO:0000256" key="6">
    <source>
        <dbReference type="ARBA" id="ARBA00023157"/>
    </source>
</evidence>
<dbReference type="PANTHER" id="PTHR12411">
    <property type="entry name" value="CYSTEINE PROTEASE FAMILY C1-RELATED"/>
    <property type="match status" value="1"/>
</dbReference>
<evidence type="ECO:0000256" key="3">
    <source>
        <dbReference type="ARBA" id="ARBA00022801"/>
    </source>
</evidence>
<dbReference type="InterPro" id="IPR013128">
    <property type="entry name" value="Peptidase_C1A"/>
</dbReference>
<feature type="domain" description="Peptidase C1A papain C-terminal" evidence="8">
    <location>
        <begin position="115"/>
        <end position="328"/>
    </location>
</feature>
<dbReference type="InterPro" id="IPR025660">
    <property type="entry name" value="Pept_his_AS"/>
</dbReference>
<dbReference type="InterPro" id="IPR013201">
    <property type="entry name" value="Prot_inhib_I29"/>
</dbReference>
<gene>
    <name evidence="10" type="ORF">CJN711_LOCUS17546</name>
    <name evidence="11" type="ORF">KQP761_LOCUS11722</name>
    <name evidence="12" type="ORF">WKI299_LOCUS36059</name>
</gene>
<dbReference type="FunFam" id="3.90.70.10:FF:000006">
    <property type="entry name" value="Cathepsin S"/>
    <property type="match status" value="1"/>
</dbReference>
<dbReference type="InterPro" id="IPR039417">
    <property type="entry name" value="Peptidase_C1A_papain-like"/>
</dbReference>
<keyword evidence="3" id="KW-0378">Hydrolase</keyword>
<evidence type="ECO:0000256" key="7">
    <source>
        <dbReference type="SAM" id="SignalP"/>
    </source>
</evidence>
<feature type="chain" id="PRO_5036227405" description="Cathepsin L" evidence="7">
    <location>
        <begin position="17"/>
        <end position="329"/>
    </location>
</feature>
<proteinExistence type="inferred from homology"/>
<reference evidence="10" key="1">
    <citation type="submission" date="2021-02" db="EMBL/GenBank/DDBJ databases">
        <authorList>
            <person name="Nowell W R."/>
        </authorList>
    </citation>
    <scope>NUCLEOTIDE SEQUENCE</scope>
</reference>
<dbReference type="InterPro" id="IPR000169">
    <property type="entry name" value="Pept_cys_AS"/>
</dbReference>
<dbReference type="PROSITE" id="PS00639">
    <property type="entry name" value="THIOL_PROTEASE_HIS"/>
    <property type="match status" value="1"/>
</dbReference>
<dbReference type="PRINTS" id="PR00705">
    <property type="entry name" value="PAPAIN"/>
</dbReference>
<dbReference type="AlphaFoldDB" id="A0A815EQZ5"/>
<evidence type="ECO:0000256" key="4">
    <source>
        <dbReference type="ARBA" id="ARBA00022807"/>
    </source>
</evidence>
<comment type="similarity">
    <text evidence="1">Belongs to the peptidase C1 family.</text>
</comment>
<organism evidence="10 13">
    <name type="scientific">Rotaria magnacalcarata</name>
    <dbReference type="NCBI Taxonomy" id="392030"/>
    <lineage>
        <taxon>Eukaryota</taxon>
        <taxon>Metazoa</taxon>
        <taxon>Spiralia</taxon>
        <taxon>Gnathifera</taxon>
        <taxon>Rotifera</taxon>
        <taxon>Eurotatoria</taxon>
        <taxon>Bdelloidea</taxon>
        <taxon>Philodinida</taxon>
        <taxon>Philodinidae</taxon>
        <taxon>Rotaria</taxon>
    </lineage>
</organism>
<sequence>MKSLILLYAIFISGYCFPTSNESWSLFKRVFKKKYFSNEEEINRRQIWDENMAVIHQHNLEFDIGLHSYTLAMNQFGDMTNEEFRKQMNGFKMISENETKRINYQTFSRPANLILPDSVDWRTKGYVTYVKDQGQCGSCWAFSTTGALEGQHFAKTSQLVSLSEQNLVDCSLLNFGCNGGNQDLAFDHIKLHHGIDTEETYPYMAERQLCQFDKKNIGATLTGYTRIQKHNETDLQAAIATVGPIAVSIDASQGSFQFYSSGVYDEPNCSTKRLDHAVLAAGYGTLNSKDYYIVKNSWGVNWGIKGYILMSRNKQNQCGIATSALYPLV</sequence>
<dbReference type="Proteomes" id="UP000663855">
    <property type="component" value="Unassembled WGS sequence"/>
</dbReference>
<evidence type="ECO:0000313" key="11">
    <source>
        <dbReference type="EMBL" id="CAF1445392.1"/>
    </source>
</evidence>
<dbReference type="Pfam" id="PF08246">
    <property type="entry name" value="Inhibitor_I29"/>
    <property type="match status" value="1"/>
</dbReference>
<keyword evidence="6" id="KW-1015">Disulfide bond</keyword>
<evidence type="ECO:0000313" key="13">
    <source>
        <dbReference type="Proteomes" id="UP000663855"/>
    </source>
</evidence>
<feature type="domain" description="Cathepsin propeptide inhibitor" evidence="9">
    <location>
        <begin position="24"/>
        <end position="84"/>
    </location>
</feature>
<dbReference type="OrthoDB" id="10253408at2759"/>
<comment type="caution">
    <text evidence="10">The sequence shown here is derived from an EMBL/GenBank/DDBJ whole genome shotgun (WGS) entry which is preliminary data.</text>
</comment>
<dbReference type="Gene3D" id="3.90.70.10">
    <property type="entry name" value="Cysteine proteinases"/>
    <property type="match status" value="1"/>
</dbReference>
<dbReference type="Proteomes" id="UP000663856">
    <property type="component" value="Unassembled WGS sequence"/>
</dbReference>
<dbReference type="CDD" id="cd02248">
    <property type="entry name" value="Peptidase_C1A"/>
    <property type="match status" value="1"/>
</dbReference>
<evidence type="ECO:0000256" key="1">
    <source>
        <dbReference type="ARBA" id="ARBA00008455"/>
    </source>
</evidence>
<keyword evidence="4" id="KW-0788">Thiol protease</keyword>
<evidence type="ECO:0000313" key="12">
    <source>
        <dbReference type="EMBL" id="CAF2231837.1"/>
    </source>
</evidence>
<dbReference type="PROSITE" id="PS00139">
    <property type="entry name" value="THIOL_PROTEASE_CYS"/>
    <property type="match status" value="1"/>
</dbReference>
<keyword evidence="5" id="KW-0865">Zymogen</keyword>
<dbReference type="EMBL" id="CAJNOW010005265">
    <property type="protein sequence ID" value="CAF1445392.1"/>
    <property type="molecule type" value="Genomic_DNA"/>
</dbReference>
<evidence type="ECO:0000313" key="10">
    <source>
        <dbReference type="EMBL" id="CAF1313324.1"/>
    </source>
</evidence>
<dbReference type="SMART" id="SM00645">
    <property type="entry name" value="Pept_C1"/>
    <property type="match status" value="1"/>
</dbReference>
<evidence type="ECO:0000256" key="5">
    <source>
        <dbReference type="ARBA" id="ARBA00023145"/>
    </source>
</evidence>
<evidence type="ECO:0000259" key="8">
    <source>
        <dbReference type="SMART" id="SM00645"/>
    </source>
</evidence>
<dbReference type="InterPro" id="IPR038765">
    <property type="entry name" value="Papain-like_cys_pep_sf"/>
</dbReference>
<evidence type="ECO:0000259" key="9">
    <source>
        <dbReference type="SMART" id="SM00848"/>
    </source>
</evidence>
<dbReference type="Proteomes" id="UP000663834">
    <property type="component" value="Unassembled WGS sequence"/>
</dbReference>
<dbReference type="GO" id="GO:0006508">
    <property type="term" value="P:proteolysis"/>
    <property type="evidence" value="ECO:0007669"/>
    <property type="project" value="UniProtKB-KW"/>
</dbReference>
<evidence type="ECO:0000256" key="2">
    <source>
        <dbReference type="ARBA" id="ARBA00022670"/>
    </source>
</evidence>
<keyword evidence="2" id="KW-0645">Protease</keyword>
<dbReference type="SMART" id="SM00848">
    <property type="entry name" value="Inhibitor_I29"/>
    <property type="match status" value="1"/>
</dbReference>
<accession>A0A815EQZ5</accession>
<name>A0A815EQZ5_9BILA</name>
<dbReference type="GO" id="GO:0008234">
    <property type="term" value="F:cysteine-type peptidase activity"/>
    <property type="evidence" value="ECO:0007669"/>
    <property type="project" value="UniProtKB-KW"/>
</dbReference>
<dbReference type="EMBL" id="CAJNRF010017480">
    <property type="protein sequence ID" value="CAF2231837.1"/>
    <property type="molecule type" value="Genomic_DNA"/>
</dbReference>
<dbReference type="EMBL" id="CAJNOV010008170">
    <property type="protein sequence ID" value="CAF1313324.1"/>
    <property type="molecule type" value="Genomic_DNA"/>
</dbReference>
<protein>
    <recommendedName>
        <fullName evidence="14">Cathepsin L</fullName>
    </recommendedName>
</protein>
<keyword evidence="7" id="KW-0732">Signal</keyword>
<dbReference type="Pfam" id="PF00112">
    <property type="entry name" value="Peptidase_C1"/>
    <property type="match status" value="1"/>
</dbReference>
<feature type="signal peptide" evidence="7">
    <location>
        <begin position="1"/>
        <end position="16"/>
    </location>
</feature>
<dbReference type="InterPro" id="IPR000668">
    <property type="entry name" value="Peptidase_C1A_C"/>
</dbReference>
<evidence type="ECO:0008006" key="14">
    <source>
        <dbReference type="Google" id="ProtNLM"/>
    </source>
</evidence>
<dbReference type="SUPFAM" id="SSF54001">
    <property type="entry name" value="Cysteine proteinases"/>
    <property type="match status" value="1"/>
</dbReference>